<sequence length="277" mass="31197">MAETVISPVESGTVEAPVGTATAVATPAASGRPASSYGAAPHDPSKPPVKRQIVCFSFYKVMPEWRRLPKETKAIQKAEFAAVIAKWNKPGEFLSLTYSTIGTRGDVDMCVWSIGYAVDELNQMRSELMGTELGGYLTSPHNFLAMTKRSQYQIDRPDESEGEGRGAIRPGGQKYIFIYPFWKTRPWYLLTAAERKRLMDEHIRIGLMYPRVKLNTTYSFGIDDQEFVVAFETNFPEDFLDLVQQLRETEISLYTLQDTPIFSCVRLPASEMLNRLG</sequence>
<proteinExistence type="predicted"/>
<dbReference type="Gene3D" id="3.30.70.1030">
    <property type="entry name" value="Apc35880, domain 1"/>
    <property type="match status" value="2"/>
</dbReference>
<dbReference type="GO" id="GO:0050587">
    <property type="term" value="F:chlorite O2-lyase activity"/>
    <property type="evidence" value="ECO:0007669"/>
    <property type="project" value="UniProtKB-EC"/>
</dbReference>
<dbReference type="PANTHER" id="PTHR36843">
    <property type="entry name" value="HEME-DEPENDENT PEROXIDASE YWFI-RELATED"/>
    <property type="match status" value="1"/>
</dbReference>
<keyword evidence="3" id="KW-0408">Iron</keyword>
<evidence type="ECO:0000256" key="3">
    <source>
        <dbReference type="ARBA" id="ARBA00023004"/>
    </source>
</evidence>
<dbReference type="SUPFAM" id="SSF54909">
    <property type="entry name" value="Dimeric alpha+beta barrel"/>
    <property type="match status" value="1"/>
</dbReference>
<reference evidence="5 6" key="1">
    <citation type="submission" date="2020-08" db="EMBL/GenBank/DDBJ databases">
        <title>Genomic Encyclopedia of Type Strains, Phase IV (KMG-V): Genome sequencing to study the core and pangenomes of soil and plant-associated prokaryotes.</title>
        <authorList>
            <person name="Whitman W."/>
        </authorList>
    </citation>
    <scope>NUCLEOTIDE SEQUENCE [LARGE SCALE GENOMIC DNA]</scope>
    <source>
        <strain evidence="5 6">M8UP14</strain>
    </source>
</reference>
<dbReference type="Pfam" id="PF06778">
    <property type="entry name" value="Chlor_dismutase"/>
    <property type="match status" value="1"/>
</dbReference>
<dbReference type="EC" id="1.13.11.49" evidence="5"/>
<evidence type="ECO:0000313" key="5">
    <source>
        <dbReference type="EMBL" id="MBB5057989.1"/>
    </source>
</evidence>
<evidence type="ECO:0000256" key="1">
    <source>
        <dbReference type="ARBA" id="ARBA00022617"/>
    </source>
</evidence>
<dbReference type="InterPro" id="IPR010644">
    <property type="entry name" value="ChdC/CLD"/>
</dbReference>
<dbReference type="PANTHER" id="PTHR36843:SF1">
    <property type="entry name" value="COPROHEME DECARBOXYLASE"/>
    <property type="match status" value="1"/>
</dbReference>
<evidence type="ECO:0000256" key="4">
    <source>
        <dbReference type="SAM" id="MobiDB-lite"/>
    </source>
</evidence>
<dbReference type="EMBL" id="JACHIP010000003">
    <property type="protein sequence ID" value="MBB5057989.1"/>
    <property type="molecule type" value="Genomic_DNA"/>
</dbReference>
<evidence type="ECO:0000256" key="2">
    <source>
        <dbReference type="ARBA" id="ARBA00022723"/>
    </source>
</evidence>
<dbReference type="RefSeq" id="WP_184217188.1">
    <property type="nucleotide sequence ID" value="NZ_JACHIP010000003.1"/>
</dbReference>
<dbReference type="AlphaFoldDB" id="A0A7W7ZE87"/>
<accession>A0A7W7ZE87</accession>
<keyword evidence="5" id="KW-0560">Oxidoreductase</keyword>
<dbReference type="GO" id="GO:0020037">
    <property type="term" value="F:heme binding"/>
    <property type="evidence" value="ECO:0007669"/>
    <property type="project" value="InterPro"/>
</dbReference>
<keyword evidence="6" id="KW-1185">Reference proteome</keyword>
<feature type="region of interest" description="Disordered" evidence="4">
    <location>
        <begin position="28"/>
        <end position="48"/>
    </location>
</feature>
<dbReference type="GO" id="GO:0046872">
    <property type="term" value="F:metal ion binding"/>
    <property type="evidence" value="ECO:0007669"/>
    <property type="project" value="UniProtKB-KW"/>
</dbReference>
<organism evidence="5 6">
    <name type="scientific">Granulicella aggregans</name>
    <dbReference type="NCBI Taxonomy" id="474949"/>
    <lineage>
        <taxon>Bacteria</taxon>
        <taxon>Pseudomonadati</taxon>
        <taxon>Acidobacteriota</taxon>
        <taxon>Terriglobia</taxon>
        <taxon>Terriglobales</taxon>
        <taxon>Acidobacteriaceae</taxon>
        <taxon>Granulicella</taxon>
    </lineage>
</organism>
<dbReference type="InterPro" id="IPR011008">
    <property type="entry name" value="Dimeric_a/b-barrel"/>
</dbReference>
<protein>
    <submittedName>
        <fullName evidence="5">Chlorite dismutase</fullName>
        <ecNumber evidence="5">1.13.11.49</ecNumber>
    </submittedName>
</protein>
<gene>
    <name evidence="5" type="ORF">HDF16_002695</name>
</gene>
<keyword evidence="1" id="KW-0349">Heme</keyword>
<dbReference type="Proteomes" id="UP000540989">
    <property type="component" value="Unassembled WGS sequence"/>
</dbReference>
<keyword evidence="2" id="KW-0479">Metal-binding</keyword>
<comment type="caution">
    <text evidence="5">The sequence shown here is derived from an EMBL/GenBank/DDBJ whole genome shotgun (WGS) entry which is preliminary data.</text>
</comment>
<evidence type="ECO:0000313" key="6">
    <source>
        <dbReference type="Proteomes" id="UP000540989"/>
    </source>
</evidence>
<name>A0A7W7ZE87_9BACT</name>